<dbReference type="EMBL" id="BGPR01042861">
    <property type="protein sequence ID" value="GBO19388.1"/>
    <property type="molecule type" value="Genomic_DNA"/>
</dbReference>
<comment type="caution">
    <text evidence="1">The sequence shown here is derived from an EMBL/GenBank/DDBJ whole genome shotgun (WGS) entry which is preliminary data.</text>
</comment>
<reference evidence="1 2" key="1">
    <citation type="journal article" date="2019" name="Sci. Rep.">
        <title>Orb-weaving spider Araneus ventricosus genome elucidates the spidroin gene catalogue.</title>
        <authorList>
            <person name="Kono N."/>
            <person name="Nakamura H."/>
            <person name="Ohtoshi R."/>
            <person name="Moran D.A.P."/>
            <person name="Shinohara A."/>
            <person name="Yoshida Y."/>
            <person name="Fujiwara M."/>
            <person name="Mori M."/>
            <person name="Tomita M."/>
            <person name="Arakawa K."/>
        </authorList>
    </citation>
    <scope>NUCLEOTIDE SEQUENCE [LARGE SCALE GENOMIC DNA]</scope>
</reference>
<keyword evidence="2" id="KW-1185">Reference proteome</keyword>
<gene>
    <name evidence="1" type="ORF">AVEN_49795_1</name>
</gene>
<sequence>MDRRPRSLSRRVLQNFCKPSGKLFERGIQLVDKYRSEENLRPISLHSFPRTAGRAPPVGETLTPLLLQAPEKGLYLSRHCYPLTGGASKNFAPPAIWLCNFNASEIVHDMFHLSPYPI</sequence>
<dbReference type="Proteomes" id="UP000499080">
    <property type="component" value="Unassembled WGS sequence"/>
</dbReference>
<name>A0A4Y2V442_ARAVE</name>
<proteinExistence type="predicted"/>
<organism evidence="1 2">
    <name type="scientific">Araneus ventricosus</name>
    <name type="common">Orbweaver spider</name>
    <name type="synonym">Epeira ventricosa</name>
    <dbReference type="NCBI Taxonomy" id="182803"/>
    <lineage>
        <taxon>Eukaryota</taxon>
        <taxon>Metazoa</taxon>
        <taxon>Ecdysozoa</taxon>
        <taxon>Arthropoda</taxon>
        <taxon>Chelicerata</taxon>
        <taxon>Arachnida</taxon>
        <taxon>Araneae</taxon>
        <taxon>Araneomorphae</taxon>
        <taxon>Entelegynae</taxon>
        <taxon>Araneoidea</taxon>
        <taxon>Araneidae</taxon>
        <taxon>Araneus</taxon>
    </lineage>
</organism>
<accession>A0A4Y2V442</accession>
<evidence type="ECO:0000313" key="2">
    <source>
        <dbReference type="Proteomes" id="UP000499080"/>
    </source>
</evidence>
<evidence type="ECO:0000313" key="1">
    <source>
        <dbReference type="EMBL" id="GBO19388.1"/>
    </source>
</evidence>
<dbReference type="AlphaFoldDB" id="A0A4Y2V442"/>
<protein>
    <submittedName>
        <fullName evidence="1">Uncharacterized protein</fullName>
    </submittedName>
</protein>